<evidence type="ECO:0000259" key="1">
    <source>
        <dbReference type="Pfam" id="PF03372"/>
    </source>
</evidence>
<dbReference type="EMBL" id="LXQE01000157">
    <property type="protein sequence ID" value="RCJ34054.1"/>
    <property type="molecule type" value="Genomic_DNA"/>
</dbReference>
<organism evidence="2 3">
    <name type="scientific">Nostoc punctiforme NIES-2108</name>
    <dbReference type="NCBI Taxonomy" id="1356359"/>
    <lineage>
        <taxon>Bacteria</taxon>
        <taxon>Bacillati</taxon>
        <taxon>Cyanobacteriota</taxon>
        <taxon>Cyanophyceae</taxon>
        <taxon>Nostocales</taxon>
        <taxon>Nostocaceae</taxon>
        <taxon>Nostoc</taxon>
    </lineage>
</organism>
<evidence type="ECO:0000313" key="2">
    <source>
        <dbReference type="EMBL" id="RCJ34054.1"/>
    </source>
</evidence>
<dbReference type="Gene3D" id="3.60.10.10">
    <property type="entry name" value="Endonuclease/exonuclease/phosphatase"/>
    <property type="match status" value="1"/>
</dbReference>
<comment type="caution">
    <text evidence="2">The sequence shown here is derived from an EMBL/GenBank/DDBJ whole genome shotgun (WGS) entry which is preliminary data.</text>
</comment>
<proteinExistence type="predicted"/>
<accession>A0A367RES1</accession>
<dbReference type="InterPro" id="IPR036691">
    <property type="entry name" value="Endo/exonu/phosph_ase_sf"/>
</dbReference>
<dbReference type="Proteomes" id="UP000252085">
    <property type="component" value="Unassembled WGS sequence"/>
</dbReference>
<dbReference type="InterPro" id="IPR005135">
    <property type="entry name" value="Endo/exonuclease/phosphatase"/>
</dbReference>
<reference evidence="2 3" key="1">
    <citation type="submission" date="2016-04" db="EMBL/GenBank/DDBJ databases">
        <authorList>
            <person name="Evans L.H."/>
            <person name="Alamgir A."/>
            <person name="Owens N."/>
            <person name="Weber N.D."/>
            <person name="Virtaneva K."/>
            <person name="Barbian K."/>
            <person name="Babar A."/>
            <person name="Rosenke K."/>
        </authorList>
    </citation>
    <scope>NUCLEOTIDE SEQUENCE [LARGE SCALE GENOMIC DNA]</scope>
    <source>
        <strain evidence="2">NIES-2108</strain>
    </source>
</reference>
<dbReference type="SUPFAM" id="SSF56219">
    <property type="entry name" value="DNase I-like"/>
    <property type="match status" value="1"/>
</dbReference>
<name>A0A367RES1_NOSPU</name>
<dbReference type="NCBIfam" id="NF003842">
    <property type="entry name" value="PRK05421.1-4"/>
    <property type="match status" value="1"/>
</dbReference>
<evidence type="ECO:0000313" key="3">
    <source>
        <dbReference type="Proteomes" id="UP000252085"/>
    </source>
</evidence>
<dbReference type="GO" id="GO:0003824">
    <property type="term" value="F:catalytic activity"/>
    <property type="evidence" value="ECO:0007669"/>
    <property type="project" value="InterPro"/>
</dbReference>
<dbReference type="Pfam" id="PF03372">
    <property type="entry name" value="Exo_endo_phos"/>
    <property type="match status" value="1"/>
</dbReference>
<sequence>MQEHVNTLVTKFVPGYRFFRLQELTIDKNNSIQTEINSQSIKVLSWNIAKQNYNNAWLEDFSTIIATYQPNLIFLQEFSLKLEADEWAKWLKMNWSFAPNFVDIHHQTYSGIFTASTISPITKKVITTKHYEPIVKTPKISLITEYVLSEQSITLMTINTHLINFVDINKFKIQLNELERALSMHRGPLIFSGDFNTWSRKRAVILNQITTQLGLTPVIFAPDEKEKIKRFLLSPPLDHIFYRDISVKKASAKVLDQICSSDHKPLLAEFTYTNTQKN</sequence>
<gene>
    <name evidence="2" type="ORF">A6769_23305</name>
</gene>
<protein>
    <recommendedName>
        <fullName evidence="1">Endonuclease/exonuclease/phosphatase domain-containing protein</fullName>
    </recommendedName>
</protein>
<dbReference type="AlphaFoldDB" id="A0A367RES1"/>
<dbReference type="NCBIfam" id="NF003840">
    <property type="entry name" value="PRK05421.1-2"/>
    <property type="match status" value="1"/>
</dbReference>
<feature type="domain" description="Endonuclease/exonuclease/phosphatase" evidence="1">
    <location>
        <begin position="44"/>
        <end position="263"/>
    </location>
</feature>